<feature type="region of interest" description="Disordered" evidence="1">
    <location>
        <begin position="80"/>
        <end position="134"/>
    </location>
</feature>
<evidence type="ECO:0000313" key="3">
    <source>
        <dbReference type="EMBL" id="KAL0633090.1"/>
    </source>
</evidence>
<feature type="region of interest" description="Disordered" evidence="1">
    <location>
        <begin position="300"/>
        <end position="360"/>
    </location>
</feature>
<keyword evidence="4" id="KW-1185">Reference proteome</keyword>
<feature type="compositionally biased region" description="Polar residues" evidence="1">
    <location>
        <begin position="80"/>
        <end position="95"/>
    </location>
</feature>
<dbReference type="EMBL" id="JBBBZM010000138">
    <property type="protein sequence ID" value="KAL0633090.1"/>
    <property type="molecule type" value="Genomic_DNA"/>
</dbReference>
<feature type="non-terminal residue" evidence="3">
    <location>
        <position position="360"/>
    </location>
</feature>
<dbReference type="PROSITE" id="PS50097">
    <property type="entry name" value="BTB"/>
    <property type="match status" value="1"/>
</dbReference>
<feature type="domain" description="BTB" evidence="2">
    <location>
        <begin position="14"/>
        <end position="81"/>
    </location>
</feature>
<proteinExistence type="predicted"/>
<feature type="compositionally biased region" description="Polar residues" evidence="1">
    <location>
        <begin position="103"/>
        <end position="132"/>
    </location>
</feature>
<protein>
    <recommendedName>
        <fullName evidence="2">BTB domain-containing protein</fullName>
    </recommendedName>
</protein>
<evidence type="ECO:0000313" key="4">
    <source>
        <dbReference type="Proteomes" id="UP001447188"/>
    </source>
</evidence>
<dbReference type="PANTHER" id="PTHR47843">
    <property type="entry name" value="BTB DOMAIN-CONTAINING PROTEIN-RELATED"/>
    <property type="match status" value="1"/>
</dbReference>
<feature type="compositionally biased region" description="Basic and acidic residues" evidence="1">
    <location>
        <begin position="311"/>
        <end position="323"/>
    </location>
</feature>
<dbReference type="InterPro" id="IPR000210">
    <property type="entry name" value="BTB/POZ_dom"/>
</dbReference>
<gene>
    <name evidence="3" type="ORF">Q9L58_008046</name>
</gene>
<dbReference type="Gene3D" id="3.30.710.10">
    <property type="entry name" value="Potassium Channel Kv1.1, Chain A"/>
    <property type="match status" value="1"/>
</dbReference>
<dbReference type="Proteomes" id="UP001447188">
    <property type="component" value="Unassembled WGS sequence"/>
</dbReference>
<sequence length="360" mass="39356">MALHFSGHLSSETLEILAQSGEKKFFVHGDILAAQSEPLRKIVEGVQDGSTSQKIDLQEWDGDTVGRFVEFLYVGHYQAPSPTQPSSVGPGSTVSEDGAYQQGADTPTTSQSVRPGMSRSVSTETIQSNWTASPVGPRPLTPLWRFDLELQNHSDQNLERGRLEMLGLRSCDPAICGYGEVLLAHARVYSLAQNQKVEALQKLAYKRLLSTLLSVGSVEPGSQVVVDFIDLLRYVYSHTVSSGSSEEPLQNIVSQFAALNFPALQSRDEMTGLIREGGKLASDLMGKVCKRLVNSEDLLQSKSTSGTETEEAVKDTEQRDTEQRGTGQKGTGQRDTEQRDIKQKGTEKSMTEVDAAFLTL</sequence>
<evidence type="ECO:0000259" key="2">
    <source>
        <dbReference type="PROSITE" id="PS50097"/>
    </source>
</evidence>
<evidence type="ECO:0000256" key="1">
    <source>
        <dbReference type="SAM" id="MobiDB-lite"/>
    </source>
</evidence>
<name>A0ABR3GAW7_9PEZI</name>
<dbReference type="InterPro" id="IPR011333">
    <property type="entry name" value="SKP1/BTB/POZ_sf"/>
</dbReference>
<dbReference type="Pfam" id="PF00651">
    <property type="entry name" value="BTB"/>
    <property type="match status" value="1"/>
</dbReference>
<organism evidence="3 4">
    <name type="scientific">Discina gigas</name>
    <dbReference type="NCBI Taxonomy" id="1032678"/>
    <lineage>
        <taxon>Eukaryota</taxon>
        <taxon>Fungi</taxon>
        <taxon>Dikarya</taxon>
        <taxon>Ascomycota</taxon>
        <taxon>Pezizomycotina</taxon>
        <taxon>Pezizomycetes</taxon>
        <taxon>Pezizales</taxon>
        <taxon>Discinaceae</taxon>
        <taxon>Discina</taxon>
    </lineage>
</organism>
<accession>A0ABR3GAW7</accession>
<reference evidence="3 4" key="1">
    <citation type="submission" date="2024-02" db="EMBL/GenBank/DDBJ databases">
        <title>Discinaceae phylogenomics.</title>
        <authorList>
            <person name="Dirks A.C."/>
            <person name="James T.Y."/>
        </authorList>
    </citation>
    <scope>NUCLEOTIDE SEQUENCE [LARGE SCALE GENOMIC DNA]</scope>
    <source>
        <strain evidence="3 4">ACD0624</strain>
    </source>
</reference>
<dbReference type="SUPFAM" id="SSF54695">
    <property type="entry name" value="POZ domain"/>
    <property type="match status" value="1"/>
</dbReference>
<feature type="compositionally biased region" description="Basic and acidic residues" evidence="1">
    <location>
        <begin position="332"/>
        <end position="351"/>
    </location>
</feature>
<comment type="caution">
    <text evidence="3">The sequence shown here is derived from an EMBL/GenBank/DDBJ whole genome shotgun (WGS) entry which is preliminary data.</text>
</comment>